<accession>A0A6A4TJ71</accession>
<organism evidence="1 2">
    <name type="scientific">Scophthalmus maximus</name>
    <name type="common">Turbot</name>
    <name type="synonym">Psetta maxima</name>
    <dbReference type="NCBI Taxonomy" id="52904"/>
    <lineage>
        <taxon>Eukaryota</taxon>
        <taxon>Metazoa</taxon>
        <taxon>Chordata</taxon>
        <taxon>Craniata</taxon>
        <taxon>Vertebrata</taxon>
        <taxon>Euteleostomi</taxon>
        <taxon>Actinopterygii</taxon>
        <taxon>Neopterygii</taxon>
        <taxon>Teleostei</taxon>
        <taxon>Neoteleostei</taxon>
        <taxon>Acanthomorphata</taxon>
        <taxon>Carangaria</taxon>
        <taxon>Pleuronectiformes</taxon>
        <taxon>Pleuronectoidei</taxon>
        <taxon>Scophthalmidae</taxon>
        <taxon>Scophthalmus</taxon>
    </lineage>
</organism>
<gene>
    <name evidence="1" type="ORF">F2P81_002908</name>
</gene>
<proteinExistence type="predicted"/>
<sequence>MDHLYDADVQGGGASDCRCVHSQVFVLWDTPTELRPAAAPNQSHQYNYSVNLSSVITNNTNVNSIVINTNTDGCIRPDHSASWKM</sequence>
<comment type="caution">
    <text evidence="1">The sequence shown here is derived from an EMBL/GenBank/DDBJ whole genome shotgun (WGS) entry which is preliminary data.</text>
</comment>
<evidence type="ECO:0000313" key="2">
    <source>
        <dbReference type="Proteomes" id="UP000438429"/>
    </source>
</evidence>
<name>A0A6A4TJ71_SCOMX</name>
<protein>
    <submittedName>
        <fullName evidence="1">Uncharacterized protein</fullName>
    </submittedName>
</protein>
<dbReference type="EMBL" id="VEVO01000003">
    <property type="protein sequence ID" value="KAF0043750.1"/>
    <property type="molecule type" value="Genomic_DNA"/>
</dbReference>
<reference evidence="1 2" key="1">
    <citation type="submission" date="2019-06" db="EMBL/GenBank/DDBJ databases">
        <title>Draft genomes of female and male turbot (Scophthalmus maximus).</title>
        <authorList>
            <person name="Xu H."/>
            <person name="Xu X.-W."/>
            <person name="Shao C."/>
            <person name="Chen S."/>
        </authorList>
    </citation>
    <scope>NUCLEOTIDE SEQUENCE [LARGE SCALE GENOMIC DNA]</scope>
    <source>
        <strain evidence="1">Ysfricsl-2016a</strain>
        <tissue evidence="1">Blood</tissue>
    </source>
</reference>
<dbReference type="Proteomes" id="UP000438429">
    <property type="component" value="Unassembled WGS sequence"/>
</dbReference>
<dbReference type="AlphaFoldDB" id="A0A6A4TJ71"/>
<evidence type="ECO:0000313" key="1">
    <source>
        <dbReference type="EMBL" id="KAF0043750.1"/>
    </source>
</evidence>